<dbReference type="RefSeq" id="WP_229796987.1">
    <property type="nucleotide sequence ID" value="NZ_BMYR01000006.1"/>
</dbReference>
<evidence type="ECO:0000313" key="2">
    <source>
        <dbReference type="EMBL" id="GGW60943.1"/>
    </source>
</evidence>
<keyword evidence="1" id="KW-0472">Membrane</keyword>
<keyword evidence="1" id="KW-1133">Transmembrane helix</keyword>
<keyword evidence="1" id="KW-0812">Transmembrane</keyword>
<evidence type="ECO:0000313" key="3">
    <source>
        <dbReference type="Proteomes" id="UP000634667"/>
    </source>
</evidence>
<evidence type="ECO:0000256" key="1">
    <source>
        <dbReference type="SAM" id="Phobius"/>
    </source>
</evidence>
<sequence>MDYALMKYVAGFFIVFMLSMGALAYYLGCRKTNTPKLAGLVGLLLSVFPPLVLIYLAILVLRKDLNETAALA</sequence>
<organism evidence="2 3">
    <name type="scientific">Alishewanella tabrizica</name>
    <dbReference type="NCBI Taxonomy" id="671278"/>
    <lineage>
        <taxon>Bacteria</taxon>
        <taxon>Pseudomonadati</taxon>
        <taxon>Pseudomonadota</taxon>
        <taxon>Gammaproteobacteria</taxon>
        <taxon>Alteromonadales</taxon>
        <taxon>Alteromonadaceae</taxon>
        <taxon>Alishewanella</taxon>
    </lineage>
</organism>
<comment type="caution">
    <text evidence="2">The sequence shown here is derived from an EMBL/GenBank/DDBJ whole genome shotgun (WGS) entry which is preliminary data.</text>
</comment>
<keyword evidence="3" id="KW-1185">Reference proteome</keyword>
<gene>
    <name evidence="2" type="ORF">GCM10008111_16370</name>
</gene>
<accession>A0ABQ2WMI7</accession>
<feature type="transmembrane region" description="Helical" evidence="1">
    <location>
        <begin position="6"/>
        <end position="28"/>
    </location>
</feature>
<name>A0ABQ2WMI7_9ALTE</name>
<dbReference type="EMBL" id="BMYR01000006">
    <property type="protein sequence ID" value="GGW60943.1"/>
    <property type="molecule type" value="Genomic_DNA"/>
</dbReference>
<feature type="transmembrane region" description="Helical" evidence="1">
    <location>
        <begin position="40"/>
        <end position="61"/>
    </location>
</feature>
<proteinExistence type="predicted"/>
<reference evidence="3" key="1">
    <citation type="journal article" date="2019" name="Int. J. Syst. Evol. Microbiol.">
        <title>The Global Catalogue of Microorganisms (GCM) 10K type strain sequencing project: providing services to taxonomists for standard genome sequencing and annotation.</title>
        <authorList>
            <consortium name="The Broad Institute Genomics Platform"/>
            <consortium name="The Broad Institute Genome Sequencing Center for Infectious Disease"/>
            <person name="Wu L."/>
            <person name="Ma J."/>
        </authorList>
    </citation>
    <scope>NUCLEOTIDE SEQUENCE [LARGE SCALE GENOMIC DNA]</scope>
    <source>
        <strain evidence="3">KCTC 23723</strain>
    </source>
</reference>
<protein>
    <submittedName>
        <fullName evidence="2">Uncharacterized protein</fullName>
    </submittedName>
</protein>
<dbReference type="Proteomes" id="UP000634667">
    <property type="component" value="Unassembled WGS sequence"/>
</dbReference>